<dbReference type="EMBL" id="PCYI01000024">
    <property type="protein sequence ID" value="PIR44662.1"/>
    <property type="molecule type" value="Genomic_DNA"/>
</dbReference>
<dbReference type="PANTHER" id="PTHR43311:SF2">
    <property type="entry name" value="GLUTAMATE--TRNA LIGASE, MITOCHONDRIAL-RELATED"/>
    <property type="match status" value="1"/>
</dbReference>
<sequence length="542" mass="61931">MTKETIDLLFPDATLTPEVWEAKYPPRQLPEGAMVTRVAPSPTGFMHIGTVMTALFAERMARQTGGVFFLRVEDTDKKREVKGAVNIITKGLSYYGITVDEYPDGPYGPYTQSERKYIYLTYARHLVEKGFAYPCFATPEELEKARAEQEGLKTRPGYYGRWATWREGSEEAVHERLNAGVPFVIRMRSAGSHERKVSFDDAIKGKIMMPENDIDAVLIKADKLPTYHFAHVVDEHLMRVTHVTRGDEWLPSLSIHVELFGMFGWELPVFGHSAPIEKKEGSSRRKLSKRKDPEASVEHYEKEGYPAQSVQEFLLNLLNSNFEDWRKENPILTNNEFKLSFEKMSVSGALFDLAKLNDVSKEVISRMSAEQVYDLAIAWAKEHDEHLAQVIAGDKPYALTVLAIERNQEKPRKDIAKWSELWGEISYFYEEPEMGGETSVGAEHVKQSKEIVEAFIVEYDQQDDKERWLDKLRAMAERLGYARDTKSYKAEPEKYKGTLGDVTKVLRLLLAGRAVSPDLWEVMRVLGEKKVRARLGTICDLD</sequence>
<evidence type="ECO:0000259" key="9">
    <source>
        <dbReference type="Pfam" id="PF00749"/>
    </source>
</evidence>
<dbReference type="InterPro" id="IPR001412">
    <property type="entry name" value="aa-tRNA-synth_I_CS"/>
</dbReference>
<dbReference type="GO" id="GO:0000049">
    <property type="term" value="F:tRNA binding"/>
    <property type="evidence" value="ECO:0007669"/>
    <property type="project" value="InterPro"/>
</dbReference>
<reference evidence="11 12" key="1">
    <citation type="submission" date="2017-09" db="EMBL/GenBank/DDBJ databases">
        <title>Depth-based differentiation of microbial function through sediment-hosted aquifers and enrichment of novel symbionts in the deep terrestrial subsurface.</title>
        <authorList>
            <person name="Probst A.J."/>
            <person name="Ladd B."/>
            <person name="Jarett J.K."/>
            <person name="Geller-Mcgrath D.E."/>
            <person name="Sieber C.M."/>
            <person name="Emerson J.B."/>
            <person name="Anantharaman K."/>
            <person name="Thomas B.C."/>
            <person name="Malmstrom R."/>
            <person name="Stieglmeier M."/>
            <person name="Klingl A."/>
            <person name="Woyke T."/>
            <person name="Ryan C.M."/>
            <person name="Banfield J.F."/>
        </authorList>
    </citation>
    <scope>NUCLEOTIDE SEQUENCE [LARGE SCALE GENOMIC DNA]</scope>
    <source>
        <strain evidence="11">CG10_big_fil_rev_8_21_14_0_10_51_16</strain>
    </source>
</reference>
<dbReference type="InterPro" id="IPR008925">
    <property type="entry name" value="aa_tRNA-synth_I_cd-bd_sf"/>
</dbReference>
<evidence type="ECO:0000313" key="12">
    <source>
        <dbReference type="Proteomes" id="UP000228767"/>
    </source>
</evidence>
<dbReference type="Pfam" id="PF00749">
    <property type="entry name" value="tRNA-synt_1c"/>
    <property type="match status" value="1"/>
</dbReference>
<comment type="function">
    <text evidence="7">Catalyzes the attachment of glutamate to tRNA(Glu) in a two-step reaction: glutamate is first activated by ATP to form Glu-AMP and then transferred to the acceptor end of tRNA(Glu).</text>
</comment>
<dbReference type="PROSITE" id="PS00178">
    <property type="entry name" value="AA_TRNA_LIGASE_I"/>
    <property type="match status" value="1"/>
</dbReference>
<comment type="subunit">
    <text evidence="7">Monomer.</text>
</comment>
<comment type="subcellular location">
    <subcellularLocation>
        <location evidence="7">Cytoplasm</location>
    </subcellularLocation>
</comment>
<feature type="domain" description="Aminoacyl-tRNA synthetase class I anticodon-binding" evidence="10">
    <location>
        <begin position="415"/>
        <end position="536"/>
    </location>
</feature>
<keyword evidence="3 7" id="KW-0547">Nucleotide-binding</keyword>
<comment type="catalytic activity">
    <reaction evidence="7">
        <text>tRNA(Glu) + L-glutamate + ATP = L-glutamyl-tRNA(Glu) + AMP + diphosphate</text>
        <dbReference type="Rhea" id="RHEA:23540"/>
        <dbReference type="Rhea" id="RHEA-COMP:9663"/>
        <dbReference type="Rhea" id="RHEA-COMP:9680"/>
        <dbReference type="ChEBI" id="CHEBI:29985"/>
        <dbReference type="ChEBI" id="CHEBI:30616"/>
        <dbReference type="ChEBI" id="CHEBI:33019"/>
        <dbReference type="ChEBI" id="CHEBI:78442"/>
        <dbReference type="ChEBI" id="CHEBI:78520"/>
        <dbReference type="ChEBI" id="CHEBI:456215"/>
        <dbReference type="EC" id="6.1.1.17"/>
    </reaction>
</comment>
<keyword evidence="6 7" id="KW-0030">Aminoacyl-tRNA synthetase</keyword>
<dbReference type="GO" id="GO:0006424">
    <property type="term" value="P:glutamyl-tRNA aminoacylation"/>
    <property type="evidence" value="ECO:0007669"/>
    <property type="project" value="UniProtKB-UniRule"/>
</dbReference>
<evidence type="ECO:0000313" key="11">
    <source>
        <dbReference type="EMBL" id="PIR44662.1"/>
    </source>
</evidence>
<dbReference type="AlphaFoldDB" id="A0A2H0RDN2"/>
<dbReference type="SUPFAM" id="SSF52374">
    <property type="entry name" value="Nucleotidylyl transferase"/>
    <property type="match status" value="1"/>
</dbReference>
<evidence type="ECO:0000256" key="3">
    <source>
        <dbReference type="ARBA" id="ARBA00022741"/>
    </source>
</evidence>
<dbReference type="HAMAP" id="MF_00022">
    <property type="entry name" value="Glu_tRNA_synth_type1"/>
    <property type="match status" value="1"/>
</dbReference>
<dbReference type="SUPFAM" id="SSF48163">
    <property type="entry name" value="An anticodon-binding domain of class I aminoacyl-tRNA synthetases"/>
    <property type="match status" value="1"/>
</dbReference>
<evidence type="ECO:0000259" key="10">
    <source>
        <dbReference type="Pfam" id="PF19269"/>
    </source>
</evidence>
<evidence type="ECO:0000256" key="2">
    <source>
        <dbReference type="ARBA" id="ARBA00022598"/>
    </source>
</evidence>
<dbReference type="Gene3D" id="1.10.10.350">
    <property type="match status" value="1"/>
</dbReference>
<name>A0A2H0RDN2_9BACT</name>
<comment type="similarity">
    <text evidence="1 7">Belongs to the class-I aminoacyl-tRNA synthetase family. Glutamate--tRNA ligase type 1 subfamily.</text>
</comment>
<feature type="binding site" evidence="7">
    <location>
        <position position="289"/>
    </location>
    <ligand>
        <name>ATP</name>
        <dbReference type="ChEBI" id="CHEBI:30616"/>
    </ligand>
</feature>
<dbReference type="InterPro" id="IPR045462">
    <property type="entry name" value="aa-tRNA-synth_I_cd-bd"/>
</dbReference>
<keyword evidence="2 7" id="KW-0436">Ligase</keyword>
<dbReference type="GO" id="GO:0005524">
    <property type="term" value="F:ATP binding"/>
    <property type="evidence" value="ECO:0007669"/>
    <property type="project" value="UniProtKB-UniRule"/>
</dbReference>
<dbReference type="InterPro" id="IPR020751">
    <property type="entry name" value="aa-tRNA-synth_I_codon-bd_sub2"/>
</dbReference>
<feature type="domain" description="Glutamyl/glutaminyl-tRNA synthetase class Ib catalytic" evidence="9">
    <location>
        <begin position="34"/>
        <end position="357"/>
    </location>
</feature>
<accession>A0A2H0RDN2</accession>
<dbReference type="Pfam" id="PF19269">
    <property type="entry name" value="Anticodon_2"/>
    <property type="match status" value="1"/>
</dbReference>
<feature type="compositionally biased region" description="Basic and acidic residues" evidence="8">
    <location>
        <begin position="290"/>
        <end position="301"/>
    </location>
</feature>
<evidence type="ECO:0000256" key="1">
    <source>
        <dbReference type="ARBA" id="ARBA00007894"/>
    </source>
</evidence>
<feature type="region of interest" description="Disordered" evidence="8">
    <location>
        <begin position="280"/>
        <end position="301"/>
    </location>
</feature>
<dbReference type="PRINTS" id="PR00987">
    <property type="entry name" value="TRNASYNTHGLU"/>
</dbReference>
<evidence type="ECO:0000256" key="7">
    <source>
        <dbReference type="HAMAP-Rule" id="MF_00022"/>
    </source>
</evidence>
<dbReference type="Proteomes" id="UP000228767">
    <property type="component" value="Unassembled WGS sequence"/>
</dbReference>
<comment type="caution">
    <text evidence="7">Lacks conserved residue(s) required for the propagation of feature annotation.</text>
</comment>
<dbReference type="EC" id="6.1.1.17" evidence="7"/>
<dbReference type="Gene3D" id="3.40.50.620">
    <property type="entry name" value="HUPs"/>
    <property type="match status" value="1"/>
</dbReference>
<proteinExistence type="inferred from homology"/>
<keyword evidence="4 7" id="KW-0067">ATP-binding</keyword>
<dbReference type="InterPro" id="IPR004527">
    <property type="entry name" value="Glu-tRNA-ligase_bac/mito"/>
</dbReference>
<evidence type="ECO:0000256" key="6">
    <source>
        <dbReference type="ARBA" id="ARBA00023146"/>
    </source>
</evidence>
<comment type="caution">
    <text evidence="11">The sequence shown here is derived from an EMBL/GenBank/DDBJ whole genome shotgun (WGS) entry which is preliminary data.</text>
</comment>
<evidence type="ECO:0000256" key="8">
    <source>
        <dbReference type="SAM" id="MobiDB-lite"/>
    </source>
</evidence>
<dbReference type="InterPro" id="IPR020058">
    <property type="entry name" value="Glu/Gln-tRNA-synth_Ib_cat-dom"/>
</dbReference>
<evidence type="ECO:0000256" key="5">
    <source>
        <dbReference type="ARBA" id="ARBA00022917"/>
    </source>
</evidence>
<dbReference type="NCBIfam" id="TIGR00464">
    <property type="entry name" value="gltX_bact"/>
    <property type="match status" value="1"/>
</dbReference>
<feature type="short sequence motif" description="'KMSKS' region" evidence="7">
    <location>
        <begin position="286"/>
        <end position="290"/>
    </location>
</feature>
<protein>
    <recommendedName>
        <fullName evidence="7">Glutamate--tRNA ligase</fullName>
        <ecNumber evidence="7">6.1.1.17</ecNumber>
    </recommendedName>
    <alternativeName>
        <fullName evidence="7">Glutamyl-tRNA synthetase</fullName>
        <shortName evidence="7">GluRS</shortName>
    </alternativeName>
</protein>
<organism evidence="11 12">
    <name type="scientific">Candidatus Vogelbacteria bacterium CG10_big_fil_rev_8_21_14_0_10_51_16</name>
    <dbReference type="NCBI Taxonomy" id="1975045"/>
    <lineage>
        <taxon>Bacteria</taxon>
        <taxon>Candidatus Vogeliibacteriota</taxon>
    </lineage>
</organism>
<gene>
    <name evidence="7" type="primary">gltX</name>
    <name evidence="11" type="ORF">COV10_03590</name>
</gene>
<keyword evidence="7" id="KW-0963">Cytoplasm</keyword>
<keyword evidence="5 7" id="KW-0648">Protein biosynthesis</keyword>
<dbReference type="GO" id="GO:0004818">
    <property type="term" value="F:glutamate-tRNA ligase activity"/>
    <property type="evidence" value="ECO:0007669"/>
    <property type="project" value="UniProtKB-UniRule"/>
</dbReference>
<feature type="short sequence motif" description="'HIGH' region" evidence="7">
    <location>
        <begin position="40"/>
        <end position="50"/>
    </location>
</feature>
<evidence type="ECO:0000256" key="4">
    <source>
        <dbReference type="ARBA" id="ARBA00022840"/>
    </source>
</evidence>
<dbReference type="InterPro" id="IPR014729">
    <property type="entry name" value="Rossmann-like_a/b/a_fold"/>
</dbReference>
<dbReference type="InterPro" id="IPR049940">
    <property type="entry name" value="GluQ/Sye"/>
</dbReference>
<dbReference type="GO" id="GO:0005829">
    <property type="term" value="C:cytosol"/>
    <property type="evidence" value="ECO:0007669"/>
    <property type="project" value="TreeGrafter"/>
</dbReference>
<dbReference type="PANTHER" id="PTHR43311">
    <property type="entry name" value="GLUTAMATE--TRNA LIGASE"/>
    <property type="match status" value="1"/>
</dbReference>
<dbReference type="InterPro" id="IPR000924">
    <property type="entry name" value="Glu/Gln-tRNA-synth"/>
</dbReference>